<dbReference type="InterPro" id="IPR013107">
    <property type="entry name" value="Acyl-CoA_DH_C"/>
</dbReference>
<gene>
    <name evidence="5" type="ORF">HG543_15705</name>
</gene>
<organism evidence="5 6">
    <name type="scientific">Pyxidicoccus fallax</name>
    <dbReference type="NCBI Taxonomy" id="394095"/>
    <lineage>
        <taxon>Bacteria</taxon>
        <taxon>Pseudomonadati</taxon>
        <taxon>Myxococcota</taxon>
        <taxon>Myxococcia</taxon>
        <taxon>Myxococcales</taxon>
        <taxon>Cystobacterineae</taxon>
        <taxon>Myxococcaceae</taxon>
        <taxon>Pyxidicoccus</taxon>
    </lineage>
</organism>
<feature type="domain" description="Acyl-CoA dehydrogenase C-terminal" evidence="4">
    <location>
        <begin position="254"/>
        <end position="381"/>
    </location>
</feature>
<keyword evidence="6" id="KW-1185">Reference proteome</keyword>
<name>A0A848LGC4_9BACT</name>
<dbReference type="InterPro" id="IPR037069">
    <property type="entry name" value="AcylCoA_DH/ox_N_sf"/>
</dbReference>
<dbReference type="GO" id="GO:0003995">
    <property type="term" value="F:acyl-CoA dehydrogenase activity"/>
    <property type="evidence" value="ECO:0007669"/>
    <property type="project" value="TreeGrafter"/>
</dbReference>
<evidence type="ECO:0000259" key="3">
    <source>
        <dbReference type="Pfam" id="PF02771"/>
    </source>
</evidence>
<dbReference type="SUPFAM" id="SSF47203">
    <property type="entry name" value="Acyl-CoA dehydrogenase C-terminal domain-like"/>
    <property type="match status" value="1"/>
</dbReference>
<dbReference type="GO" id="GO:0033539">
    <property type="term" value="P:fatty acid beta-oxidation using acyl-CoA dehydrogenase"/>
    <property type="evidence" value="ECO:0007669"/>
    <property type="project" value="TreeGrafter"/>
</dbReference>
<dbReference type="Proteomes" id="UP000518300">
    <property type="component" value="Unassembled WGS sequence"/>
</dbReference>
<dbReference type="EMBL" id="JABBJJ010000062">
    <property type="protein sequence ID" value="NMO16285.1"/>
    <property type="molecule type" value="Genomic_DNA"/>
</dbReference>
<proteinExistence type="inferred from homology"/>
<accession>A0A848LGC4</accession>
<comment type="caution">
    <text evidence="5">The sequence shown here is derived from an EMBL/GenBank/DDBJ whole genome shotgun (WGS) entry which is preliminary data.</text>
</comment>
<dbReference type="GO" id="GO:0016712">
    <property type="term" value="F:oxidoreductase activity, acting on paired donors, with incorporation or reduction of molecular oxygen, reduced flavin or flavoprotein as one donor, and incorporation of one atom of oxygen"/>
    <property type="evidence" value="ECO:0007669"/>
    <property type="project" value="TreeGrafter"/>
</dbReference>
<dbReference type="AlphaFoldDB" id="A0A848LGC4"/>
<evidence type="ECO:0000259" key="4">
    <source>
        <dbReference type="Pfam" id="PF08028"/>
    </source>
</evidence>
<dbReference type="InterPro" id="IPR013786">
    <property type="entry name" value="AcylCoA_DH/ox_N"/>
</dbReference>
<dbReference type="RefSeq" id="WP_169345573.1">
    <property type="nucleotide sequence ID" value="NZ_JABBJJ010000062.1"/>
</dbReference>
<dbReference type="PANTHER" id="PTHR48083">
    <property type="entry name" value="MEDIUM-CHAIN SPECIFIC ACYL-COA DEHYDROGENASE, MITOCHONDRIAL-RELATED"/>
    <property type="match status" value="1"/>
</dbReference>
<evidence type="ECO:0000313" key="5">
    <source>
        <dbReference type="EMBL" id="NMO16285.1"/>
    </source>
</evidence>
<dbReference type="Pfam" id="PF02771">
    <property type="entry name" value="Acyl-CoA_dh_N"/>
    <property type="match status" value="1"/>
</dbReference>
<dbReference type="Gene3D" id="1.10.540.10">
    <property type="entry name" value="Acyl-CoA dehydrogenase/oxidase, N-terminal domain"/>
    <property type="match status" value="1"/>
</dbReference>
<protein>
    <recommendedName>
        <fullName evidence="7">Acyl-CoA dehydrogenase</fullName>
    </recommendedName>
</protein>
<feature type="domain" description="Acyl-CoA dehydrogenase/oxidase N-terminal" evidence="3">
    <location>
        <begin position="31"/>
        <end position="117"/>
    </location>
</feature>
<dbReference type="Pfam" id="PF08028">
    <property type="entry name" value="Acyl-CoA_dh_2"/>
    <property type="match status" value="1"/>
</dbReference>
<dbReference type="PANTHER" id="PTHR48083:SF19">
    <property type="entry name" value="FLAVIN-DEPENDENT MONOOXYGENASE, OXYGENASE SUBUNIT HSAA"/>
    <property type="match status" value="1"/>
</dbReference>
<dbReference type="SUPFAM" id="SSF56645">
    <property type="entry name" value="Acyl-CoA dehydrogenase NM domain-like"/>
    <property type="match status" value="1"/>
</dbReference>
<dbReference type="InterPro" id="IPR009100">
    <property type="entry name" value="AcylCoA_DH/oxidase_NM_dom_sf"/>
</dbReference>
<evidence type="ECO:0000256" key="1">
    <source>
        <dbReference type="ARBA" id="ARBA00023002"/>
    </source>
</evidence>
<dbReference type="PIRSF" id="PIRSF016578">
    <property type="entry name" value="HsaA"/>
    <property type="match status" value="1"/>
</dbReference>
<dbReference type="InterPro" id="IPR036250">
    <property type="entry name" value="AcylCo_DH-like_C"/>
</dbReference>
<sequence>MTTPGSSQPPASSQPLTHAEAVARAKALVPRVRALAGEAESRRRVPEPMIRDFIDAGLVRLLTPRRFGGHELGLDAFIDATLEIAKADGSMGWCFSFLNIHSWLLAMMPEAAQQEVWSADPDACIANVNVPGGQATPVEGGYRLTGVWPWASGIQHCGWAILAGIVPAAAGGEPSPPDVRLFVVPRADFQVKDTWFVAGQRGTGSNHVAVTDAFVPEHRNARLVDVREGQSPGSKVHEAPLYKLPFLPPMASSLVAPIIGAALGAYETWREATRTRFTMYSRDQVATLSHQQIRMAETSAELDSAQLLLRRALDTQRPGGMLTLEQRVRTRRDYAYAATLCVRAVERLYTASGAAANFESNPLQRYWRDVHAMAVHSGINPDAAGENFGRLELGLPLNPKDPLF</sequence>
<dbReference type="GO" id="GO:0005737">
    <property type="term" value="C:cytoplasm"/>
    <property type="evidence" value="ECO:0007669"/>
    <property type="project" value="TreeGrafter"/>
</dbReference>
<dbReference type="Gene3D" id="1.20.140.10">
    <property type="entry name" value="Butyryl-CoA Dehydrogenase, subunit A, domain 3"/>
    <property type="match status" value="1"/>
</dbReference>
<evidence type="ECO:0008006" key="7">
    <source>
        <dbReference type="Google" id="ProtNLM"/>
    </source>
</evidence>
<evidence type="ECO:0000313" key="6">
    <source>
        <dbReference type="Proteomes" id="UP000518300"/>
    </source>
</evidence>
<dbReference type="Gene3D" id="2.40.110.10">
    <property type="entry name" value="Butyryl-CoA Dehydrogenase, subunit A, domain 2"/>
    <property type="match status" value="1"/>
</dbReference>
<comment type="similarity">
    <text evidence="2">Belongs to the HpaH/HsaA monooxygenase family.</text>
</comment>
<dbReference type="InterPro" id="IPR050741">
    <property type="entry name" value="Acyl-CoA_dehydrogenase"/>
</dbReference>
<dbReference type="InterPro" id="IPR046373">
    <property type="entry name" value="Acyl-CoA_Oxase/DH_mid-dom_sf"/>
</dbReference>
<reference evidence="5 6" key="1">
    <citation type="submission" date="2020-04" db="EMBL/GenBank/DDBJ databases">
        <title>Draft genome of Pyxidicoccus fallax type strain.</title>
        <authorList>
            <person name="Whitworth D.E."/>
        </authorList>
    </citation>
    <scope>NUCLEOTIDE SEQUENCE [LARGE SCALE GENOMIC DNA]</scope>
    <source>
        <strain evidence="5 6">DSM 14698</strain>
    </source>
</reference>
<evidence type="ECO:0000256" key="2">
    <source>
        <dbReference type="ARBA" id="ARBA00049661"/>
    </source>
</evidence>
<dbReference type="GO" id="GO:0050660">
    <property type="term" value="F:flavin adenine dinucleotide binding"/>
    <property type="evidence" value="ECO:0007669"/>
    <property type="project" value="InterPro"/>
</dbReference>
<keyword evidence="1" id="KW-0560">Oxidoreductase</keyword>